<reference evidence="2 3" key="1">
    <citation type="journal article" date="2024" name="Nat. Commun.">
        <title>Phylogenomics reveals the evolutionary origins of lichenization in chlorophyte algae.</title>
        <authorList>
            <person name="Puginier C."/>
            <person name="Libourel C."/>
            <person name="Otte J."/>
            <person name="Skaloud P."/>
            <person name="Haon M."/>
            <person name="Grisel S."/>
            <person name="Petersen M."/>
            <person name="Berrin J.G."/>
            <person name="Delaux P.M."/>
            <person name="Dal Grande F."/>
            <person name="Keller J."/>
        </authorList>
    </citation>
    <scope>NUCLEOTIDE SEQUENCE [LARGE SCALE GENOMIC DNA]</scope>
    <source>
        <strain evidence="2 3">SAG 245.80</strain>
    </source>
</reference>
<evidence type="ECO:0000313" key="2">
    <source>
        <dbReference type="EMBL" id="KAK9839478.1"/>
    </source>
</evidence>
<dbReference type="Proteomes" id="UP001445335">
    <property type="component" value="Unassembled WGS sequence"/>
</dbReference>
<dbReference type="EMBL" id="JALJOU010000016">
    <property type="protein sequence ID" value="KAK9839478.1"/>
    <property type="molecule type" value="Genomic_DNA"/>
</dbReference>
<feature type="region of interest" description="Disordered" evidence="1">
    <location>
        <begin position="1"/>
        <end position="20"/>
    </location>
</feature>
<keyword evidence="3" id="KW-1185">Reference proteome</keyword>
<gene>
    <name evidence="2" type="ORF">WJX81_004409</name>
</gene>
<evidence type="ECO:0000313" key="3">
    <source>
        <dbReference type="Proteomes" id="UP001445335"/>
    </source>
</evidence>
<organism evidence="2 3">
    <name type="scientific">Elliptochloris bilobata</name>
    <dbReference type="NCBI Taxonomy" id="381761"/>
    <lineage>
        <taxon>Eukaryota</taxon>
        <taxon>Viridiplantae</taxon>
        <taxon>Chlorophyta</taxon>
        <taxon>core chlorophytes</taxon>
        <taxon>Trebouxiophyceae</taxon>
        <taxon>Trebouxiophyceae incertae sedis</taxon>
        <taxon>Elliptochloris clade</taxon>
        <taxon>Elliptochloris</taxon>
    </lineage>
</organism>
<sequence length="115" mass="13455">MEGAHSQHAARGKGLPEDLYSPTALVRRRMRPGTRELEAAEALSRFVRVLQRAYAPPPDPAGWRDNWPRGWLFNPAWYVNRKEYSWPENPAYASERRRRCYAQDWVMRAAASLER</sequence>
<proteinExistence type="predicted"/>
<accession>A0AAW1S1J8</accession>
<protein>
    <submittedName>
        <fullName evidence="2">Uncharacterized protein</fullName>
    </submittedName>
</protein>
<evidence type="ECO:0000256" key="1">
    <source>
        <dbReference type="SAM" id="MobiDB-lite"/>
    </source>
</evidence>
<name>A0AAW1S1J8_9CHLO</name>
<dbReference type="AlphaFoldDB" id="A0AAW1S1J8"/>
<comment type="caution">
    <text evidence="2">The sequence shown here is derived from an EMBL/GenBank/DDBJ whole genome shotgun (WGS) entry which is preliminary data.</text>
</comment>